<proteinExistence type="inferred from homology"/>
<organism evidence="10">
    <name type="scientific">uncultured Gemmatimonadota bacterium</name>
    <dbReference type="NCBI Taxonomy" id="203437"/>
    <lineage>
        <taxon>Bacteria</taxon>
        <taxon>Pseudomonadati</taxon>
        <taxon>Gemmatimonadota</taxon>
        <taxon>environmental samples</taxon>
    </lineage>
</organism>
<dbReference type="Pfam" id="PF12704">
    <property type="entry name" value="MacB_PCD"/>
    <property type="match status" value="2"/>
</dbReference>
<evidence type="ECO:0000256" key="2">
    <source>
        <dbReference type="ARBA" id="ARBA00022475"/>
    </source>
</evidence>
<keyword evidence="4 7" id="KW-1133">Transmembrane helix</keyword>
<dbReference type="AlphaFoldDB" id="A0A6J4K5D0"/>
<evidence type="ECO:0000259" key="9">
    <source>
        <dbReference type="Pfam" id="PF12704"/>
    </source>
</evidence>
<dbReference type="InterPro" id="IPR003838">
    <property type="entry name" value="ABC3_permease_C"/>
</dbReference>
<dbReference type="InterPro" id="IPR017800">
    <property type="entry name" value="ADOP"/>
</dbReference>
<dbReference type="PANTHER" id="PTHR30572:SF4">
    <property type="entry name" value="ABC TRANSPORTER PERMEASE YTRF"/>
    <property type="match status" value="1"/>
</dbReference>
<feature type="domain" description="ABC3 transporter permease C-terminal" evidence="8">
    <location>
        <begin position="286"/>
        <end position="401"/>
    </location>
</feature>
<evidence type="ECO:0000256" key="5">
    <source>
        <dbReference type="ARBA" id="ARBA00023136"/>
    </source>
</evidence>
<keyword evidence="3 7" id="KW-0812">Transmembrane</keyword>
<evidence type="ECO:0000313" key="10">
    <source>
        <dbReference type="EMBL" id="CAA9295974.1"/>
    </source>
</evidence>
<dbReference type="Pfam" id="PF02687">
    <property type="entry name" value="FtsX"/>
    <property type="match status" value="2"/>
</dbReference>
<evidence type="ECO:0000259" key="8">
    <source>
        <dbReference type="Pfam" id="PF02687"/>
    </source>
</evidence>
<gene>
    <name evidence="10" type="ORF">AVDCRST_MAG68-285</name>
</gene>
<evidence type="ECO:0000256" key="4">
    <source>
        <dbReference type="ARBA" id="ARBA00022989"/>
    </source>
</evidence>
<reference evidence="10" key="1">
    <citation type="submission" date="2020-02" db="EMBL/GenBank/DDBJ databases">
        <authorList>
            <person name="Meier V. D."/>
        </authorList>
    </citation>
    <scope>NUCLEOTIDE SEQUENCE</scope>
    <source>
        <strain evidence="10">AVDCRST_MAG68</strain>
    </source>
</reference>
<dbReference type="InterPro" id="IPR025857">
    <property type="entry name" value="MacB_PCD"/>
</dbReference>
<dbReference type="InterPro" id="IPR050250">
    <property type="entry name" value="Macrolide_Exporter_MacB"/>
</dbReference>
<feature type="transmembrane region" description="Helical" evidence="7">
    <location>
        <begin position="772"/>
        <end position="794"/>
    </location>
</feature>
<dbReference type="EMBL" id="CADCTW010000002">
    <property type="protein sequence ID" value="CAA9295974.1"/>
    <property type="molecule type" value="Genomic_DNA"/>
</dbReference>
<feature type="transmembrane region" description="Helical" evidence="7">
    <location>
        <begin position="335"/>
        <end position="357"/>
    </location>
</feature>
<protein>
    <recommendedName>
        <fullName evidence="11">ABC-type antimicrobial peptide transport system, permease component</fullName>
    </recommendedName>
</protein>
<dbReference type="GO" id="GO:0005886">
    <property type="term" value="C:plasma membrane"/>
    <property type="evidence" value="ECO:0007669"/>
    <property type="project" value="UniProtKB-SubCell"/>
</dbReference>
<feature type="transmembrane region" description="Helical" evidence="7">
    <location>
        <begin position="426"/>
        <end position="450"/>
    </location>
</feature>
<feature type="domain" description="ABC3 transporter permease C-terminal" evidence="8">
    <location>
        <begin position="689"/>
        <end position="802"/>
    </location>
</feature>
<feature type="transmembrane region" description="Helical" evidence="7">
    <location>
        <begin position="279"/>
        <end position="303"/>
    </location>
</feature>
<feature type="domain" description="MacB-like periplasmic core" evidence="9">
    <location>
        <begin position="492"/>
        <end position="647"/>
    </location>
</feature>
<feature type="transmembrane region" description="Helical" evidence="7">
    <location>
        <begin position="21"/>
        <end position="47"/>
    </location>
</feature>
<dbReference type="GO" id="GO:0022857">
    <property type="term" value="F:transmembrane transporter activity"/>
    <property type="evidence" value="ECO:0007669"/>
    <property type="project" value="TreeGrafter"/>
</dbReference>
<sequence>METLLADLRYALRTLRRSPGFTTIAVLTLAVGIGANTALFSVVHAVLVRPLPYEDAERVVRLDDVPREAAVETETRTSYPNFADWRAQARSFQAIAAYDGWSATLEGAGDPERLDAASVSASFFRVLGVRPALGRFLVDEEDAPGAVRSVVLSHGLWRERFGADPAVLGRELRLNGTGYTVVGVAPASFEDPRLGVGAAGEPRLWRSPPASWTEEGRGRGTRFLAVVGRLGEGVPLARAQAEMAGVMRRLEALDPAANRDRAARVVSLKEEMVAPVRPMLLVLLAAVGGVLLVACVNVANLLLARYTGRRRELVVRAAMGASRARLVRQLVVESLLLAVLGGAAGVALAWAAAGALVRLAAGELPRLQAAELDPRVLGFALLLSLATGLLFGAGPALHAARGDLHSDLREAGAPTGGRGQRRLRQVLVAAEVALTVVLLSQAGLLLRGLWRLQQVETGIAPAGVLTLSLFPPVKGYETDERMAGFYTEVLGALDALPRVESAGAVNVLPMGGGFWQTGFEIEGRPAAPQEGPTAALRAASPGFFHALRIPVLRGRGLAPSDAPGALPVAVVNRAAAQRYWPAGDPVGARIVVSGKAREVVGVVGDVRERPDAPPEPALYFPHAQAPSWLTRFSSVVVRGPADAASLTPDVRRAVWSVDGRVPVGQVRTMDAVIAVTLAQPRFRTLLLVAFGTVAFLLAVVGVYGVIAYGVAQRTREMGVRMALGAHPRDVRRLVVLQGLPPVVAGLVMGLVGAAAAGRLVSRLLLGVEANDLLIFAAVPLVLLAASFAAGWLPARRAAAIDPMVALRDG</sequence>
<feature type="transmembrane region" description="Helical" evidence="7">
    <location>
        <begin position="685"/>
        <end position="711"/>
    </location>
</feature>
<evidence type="ECO:0000256" key="1">
    <source>
        <dbReference type="ARBA" id="ARBA00004651"/>
    </source>
</evidence>
<feature type="transmembrane region" description="Helical" evidence="7">
    <location>
        <begin position="732"/>
        <end position="760"/>
    </location>
</feature>
<name>A0A6J4K5D0_9BACT</name>
<evidence type="ECO:0000256" key="7">
    <source>
        <dbReference type="SAM" id="Phobius"/>
    </source>
</evidence>
<accession>A0A6J4K5D0</accession>
<dbReference type="PANTHER" id="PTHR30572">
    <property type="entry name" value="MEMBRANE COMPONENT OF TRANSPORTER-RELATED"/>
    <property type="match status" value="1"/>
</dbReference>
<evidence type="ECO:0000256" key="3">
    <source>
        <dbReference type="ARBA" id="ARBA00022692"/>
    </source>
</evidence>
<dbReference type="NCBIfam" id="TIGR03434">
    <property type="entry name" value="ADOP"/>
    <property type="match status" value="1"/>
</dbReference>
<keyword evidence="5 7" id="KW-0472">Membrane</keyword>
<comment type="subcellular location">
    <subcellularLocation>
        <location evidence="1">Cell membrane</location>
        <topology evidence="1">Multi-pass membrane protein</topology>
    </subcellularLocation>
</comment>
<evidence type="ECO:0008006" key="11">
    <source>
        <dbReference type="Google" id="ProtNLM"/>
    </source>
</evidence>
<feature type="domain" description="MacB-like periplasmic core" evidence="9">
    <location>
        <begin position="22"/>
        <end position="244"/>
    </location>
</feature>
<evidence type="ECO:0000256" key="6">
    <source>
        <dbReference type="ARBA" id="ARBA00038076"/>
    </source>
</evidence>
<feature type="transmembrane region" description="Helical" evidence="7">
    <location>
        <begin position="377"/>
        <end position="400"/>
    </location>
</feature>
<keyword evidence="2" id="KW-1003">Cell membrane</keyword>
<comment type="similarity">
    <text evidence="6">Belongs to the ABC-4 integral membrane protein family.</text>
</comment>